<dbReference type="EMBL" id="MFGO01000002">
    <property type="protein sequence ID" value="OGF41895.1"/>
    <property type="molecule type" value="Genomic_DNA"/>
</dbReference>
<evidence type="ECO:0000313" key="5">
    <source>
        <dbReference type="Proteomes" id="UP000177579"/>
    </source>
</evidence>
<sequence>MKHFKTIISIMVLSLILVPFLSFAQGNQSGQKGIHEAGTGIENSELKEAGQGIGQGLETQNTTSLQNKGEEQQNQVELQQNAQAGQKSMNGNGQGGQAGDNATQRRSRVANAVEQMLQIAERNQGIGQQIKTIAQNQNQNQKEIETTLEHVKNNRGNAVWRFFFGPNKYIYMAENKLATHAEKLEEVRELASKIKNEDDAKTLEEQIEIMEQAKTELAEEIKKENKGFSLFGWLNKLLSK</sequence>
<evidence type="ECO:0000256" key="1">
    <source>
        <dbReference type="SAM" id="Coils"/>
    </source>
</evidence>
<keyword evidence="3" id="KW-0732">Signal</keyword>
<dbReference type="AlphaFoldDB" id="A0A1F5TSI9"/>
<proteinExistence type="predicted"/>
<evidence type="ECO:0000256" key="2">
    <source>
        <dbReference type="SAM" id="MobiDB-lite"/>
    </source>
</evidence>
<feature type="signal peptide" evidence="3">
    <location>
        <begin position="1"/>
        <end position="24"/>
    </location>
</feature>
<evidence type="ECO:0000313" key="4">
    <source>
        <dbReference type="EMBL" id="OGF41895.1"/>
    </source>
</evidence>
<dbReference type="Proteomes" id="UP000177579">
    <property type="component" value="Unassembled WGS sequence"/>
</dbReference>
<comment type="caution">
    <text evidence="4">The sequence shown here is derived from an EMBL/GenBank/DDBJ whole genome shotgun (WGS) entry which is preliminary data.</text>
</comment>
<protein>
    <recommendedName>
        <fullName evidence="6">DUF5667 domain-containing protein</fullName>
    </recommendedName>
</protein>
<reference evidence="4 5" key="1">
    <citation type="journal article" date="2016" name="Nat. Commun.">
        <title>Thousands of microbial genomes shed light on interconnected biogeochemical processes in an aquifer system.</title>
        <authorList>
            <person name="Anantharaman K."/>
            <person name="Brown C.T."/>
            <person name="Hug L.A."/>
            <person name="Sharon I."/>
            <person name="Castelle C.J."/>
            <person name="Probst A.J."/>
            <person name="Thomas B.C."/>
            <person name="Singh A."/>
            <person name="Wilkins M.J."/>
            <person name="Karaoz U."/>
            <person name="Brodie E.L."/>
            <person name="Williams K.H."/>
            <person name="Hubbard S.S."/>
            <person name="Banfield J.F."/>
        </authorList>
    </citation>
    <scope>NUCLEOTIDE SEQUENCE [LARGE SCALE GENOMIC DNA]</scope>
</reference>
<feature type="region of interest" description="Disordered" evidence="2">
    <location>
        <begin position="86"/>
        <end position="109"/>
    </location>
</feature>
<organism evidence="4 5">
    <name type="scientific">Candidatus Falkowbacteria bacterium RIFOXYD2_FULL_34_120</name>
    <dbReference type="NCBI Taxonomy" id="1798007"/>
    <lineage>
        <taxon>Bacteria</taxon>
        <taxon>Candidatus Falkowiibacteriota</taxon>
    </lineage>
</organism>
<feature type="chain" id="PRO_5009521418" description="DUF5667 domain-containing protein" evidence="3">
    <location>
        <begin position="25"/>
        <end position="240"/>
    </location>
</feature>
<accession>A0A1F5TSI9</accession>
<keyword evidence="1" id="KW-0175">Coiled coil</keyword>
<evidence type="ECO:0000256" key="3">
    <source>
        <dbReference type="SAM" id="SignalP"/>
    </source>
</evidence>
<evidence type="ECO:0008006" key="6">
    <source>
        <dbReference type="Google" id="ProtNLM"/>
    </source>
</evidence>
<gene>
    <name evidence="4" type="ORF">A2531_04295</name>
</gene>
<feature type="coiled-coil region" evidence="1">
    <location>
        <begin position="134"/>
        <end position="227"/>
    </location>
</feature>
<name>A0A1F5TSI9_9BACT</name>